<protein>
    <recommendedName>
        <fullName evidence="1">Cyclic nucleotide-binding domain-containing protein</fullName>
    </recommendedName>
</protein>
<dbReference type="SUPFAM" id="SSF48452">
    <property type="entry name" value="TPR-like"/>
    <property type="match status" value="1"/>
</dbReference>
<dbReference type="SMART" id="SM00100">
    <property type="entry name" value="cNMP"/>
    <property type="match status" value="2"/>
</dbReference>
<dbReference type="PANTHER" id="PTHR23011">
    <property type="entry name" value="CYCLIC NUCLEOTIDE-BINDING DOMAIN CONTAINING PROTEIN"/>
    <property type="match status" value="1"/>
</dbReference>
<proteinExistence type="predicted"/>
<organism evidence="2 3">
    <name type="scientific">Triparma retinervis</name>
    <dbReference type="NCBI Taxonomy" id="2557542"/>
    <lineage>
        <taxon>Eukaryota</taxon>
        <taxon>Sar</taxon>
        <taxon>Stramenopiles</taxon>
        <taxon>Ochrophyta</taxon>
        <taxon>Bolidophyceae</taxon>
        <taxon>Parmales</taxon>
        <taxon>Triparmaceae</taxon>
        <taxon>Triparma</taxon>
    </lineage>
</organism>
<dbReference type="InterPro" id="IPR000595">
    <property type="entry name" value="cNMP-bd_dom"/>
</dbReference>
<dbReference type="InterPro" id="IPR011990">
    <property type="entry name" value="TPR-like_helical_dom_sf"/>
</dbReference>
<name>A0A9W7L5S7_9STRA</name>
<evidence type="ECO:0000313" key="2">
    <source>
        <dbReference type="EMBL" id="GMI32113.1"/>
    </source>
</evidence>
<feature type="domain" description="Cyclic nucleotide-binding" evidence="1">
    <location>
        <begin position="240"/>
        <end position="307"/>
    </location>
</feature>
<reference evidence="2" key="1">
    <citation type="submission" date="2022-07" db="EMBL/GenBank/DDBJ databases">
        <title>Genome analysis of Parmales, a sister group of diatoms, reveals the evolutionary specialization of diatoms from phago-mixotrophs to photoautotrophs.</title>
        <authorList>
            <person name="Ban H."/>
            <person name="Sato S."/>
            <person name="Yoshikawa S."/>
            <person name="Kazumasa Y."/>
            <person name="Nakamura Y."/>
            <person name="Ichinomiya M."/>
            <person name="Saitoh K."/>
            <person name="Sato N."/>
            <person name="Blanc-Mathieu R."/>
            <person name="Endo H."/>
            <person name="Kuwata A."/>
            <person name="Ogata H."/>
        </authorList>
    </citation>
    <scope>NUCLEOTIDE SEQUENCE</scope>
</reference>
<dbReference type="OrthoDB" id="629492at2759"/>
<dbReference type="Pfam" id="PF00027">
    <property type="entry name" value="cNMP_binding"/>
    <property type="match status" value="2"/>
</dbReference>
<dbReference type="Proteomes" id="UP001165082">
    <property type="component" value="Unassembled WGS sequence"/>
</dbReference>
<gene>
    <name evidence="2" type="ORF">TrRE_jg1690</name>
</gene>
<dbReference type="InterPro" id="IPR018490">
    <property type="entry name" value="cNMP-bd_dom_sf"/>
</dbReference>
<feature type="domain" description="Cyclic nucleotide-binding" evidence="1">
    <location>
        <begin position="446"/>
        <end position="534"/>
    </location>
</feature>
<evidence type="ECO:0000313" key="3">
    <source>
        <dbReference type="Proteomes" id="UP001165082"/>
    </source>
</evidence>
<accession>A0A9W7L5S7</accession>
<dbReference type="PROSITE" id="PS50042">
    <property type="entry name" value="CNMP_BINDING_3"/>
    <property type="match status" value="3"/>
</dbReference>
<dbReference type="Gene3D" id="2.60.120.10">
    <property type="entry name" value="Jelly Rolls"/>
    <property type="match status" value="2"/>
</dbReference>
<dbReference type="EMBL" id="BRXZ01007691">
    <property type="protein sequence ID" value="GMI32113.1"/>
    <property type="molecule type" value="Genomic_DNA"/>
</dbReference>
<feature type="domain" description="Cyclic nucleotide-binding" evidence="1">
    <location>
        <begin position="348"/>
        <end position="397"/>
    </location>
</feature>
<dbReference type="PANTHER" id="PTHR23011:SF28">
    <property type="entry name" value="CYCLIC NUCLEOTIDE-BINDING DOMAIN CONTAINING PROTEIN"/>
    <property type="match status" value="1"/>
</dbReference>
<comment type="caution">
    <text evidence="2">The sequence shown here is derived from an EMBL/GenBank/DDBJ whole genome shotgun (WGS) entry which is preliminary data.</text>
</comment>
<dbReference type="InterPro" id="IPR014710">
    <property type="entry name" value="RmlC-like_jellyroll"/>
</dbReference>
<evidence type="ECO:0000259" key="1">
    <source>
        <dbReference type="PROSITE" id="PS50042"/>
    </source>
</evidence>
<dbReference type="Gene3D" id="1.25.40.10">
    <property type="entry name" value="Tetratricopeptide repeat domain"/>
    <property type="match status" value="1"/>
</dbReference>
<sequence length="648" mass="72416">MLRPSTAPNFAKKVSALSLVPKPHEIDFVASLQGAAAPRHPGNDIRCAKAQEMIPSKEGVLSARGVHHRGSEFFASQIVQCTNQLIHTTKSGGGGKTLAQGNLYFQRAQAFAMLGNVKRSLRDYTVCIQIFHSHKQPTHTAYFNRSLLHMNEGAYDLAVADVNMALKGDSRNTEYLRNRTFLLRKSNDFIASYADIKMLEKVRKMKKDGSLHAEYGRGRRCAPGSVRRKREVLTVGSAYEYLFMKGDPGDFFYVLYEGAMSITVHAGKAGGNQAAPAVEKVLKLLHKGDTFGETALKSKHGKRGANAKGGDQDSVLLVIQCADFLAIEEEHEVFMTAQKMALLGRSPAFRGFGKEHLKLIQGKMNVKKYEANTVICNRGEENYDLCLIKKGMVKVLKSTPLKLCSLEDKGEKDEDSTVALSRVGVVEESPGIWVIQKNWREILEPKGNVTMSQKIEEERLHNHDFTVGVLGSGEFFGELAVLGDNRIDKNEPSPVTVIACTHVELYCLSHEDVLSLGLHVNHAMKRCLEESLVMHNPPAEKVGHFFRGKLKWEAKKDRILRSCMSSKWMKAKEATVEFREMTAAEDDVVDEAAHFNPAMTPTTKGRVVKNREKIRREKSRRMTGKPINPKSLMKQFSLQNLKGNRMQF</sequence>
<keyword evidence="3" id="KW-1185">Reference proteome</keyword>
<dbReference type="AlphaFoldDB" id="A0A9W7L5S7"/>
<dbReference type="SUPFAM" id="SSF51206">
    <property type="entry name" value="cAMP-binding domain-like"/>
    <property type="match status" value="2"/>
</dbReference>
<dbReference type="CDD" id="cd00038">
    <property type="entry name" value="CAP_ED"/>
    <property type="match status" value="2"/>
</dbReference>